<name>A0AAV5RKQ8_STABA</name>
<evidence type="ECO:0000256" key="1">
    <source>
        <dbReference type="ARBA" id="ARBA00006832"/>
    </source>
</evidence>
<feature type="compositionally biased region" description="Polar residues" evidence="2">
    <location>
        <begin position="417"/>
        <end position="454"/>
    </location>
</feature>
<dbReference type="InterPro" id="IPR046757">
    <property type="entry name" value="YL1_N"/>
</dbReference>
<reference evidence="4 5" key="1">
    <citation type="journal article" date="2023" name="Elife">
        <title>Identification of key yeast species and microbe-microbe interactions impacting larval growth of Drosophila in the wild.</title>
        <authorList>
            <person name="Mure A."/>
            <person name="Sugiura Y."/>
            <person name="Maeda R."/>
            <person name="Honda K."/>
            <person name="Sakurai N."/>
            <person name="Takahashi Y."/>
            <person name="Watada M."/>
            <person name="Katoh T."/>
            <person name="Gotoh A."/>
            <person name="Gotoh Y."/>
            <person name="Taniguchi I."/>
            <person name="Nakamura K."/>
            <person name="Hayashi T."/>
            <person name="Katayama T."/>
            <person name="Uemura T."/>
            <person name="Hattori Y."/>
        </authorList>
    </citation>
    <scope>NUCLEOTIDE SEQUENCE [LARGE SCALE GENOMIC DNA]</scope>
    <source>
        <strain evidence="4 5">SB-73</strain>
    </source>
</reference>
<comment type="similarity">
    <text evidence="1">Belongs to the VPS72/YL1 family.</text>
</comment>
<dbReference type="PANTHER" id="PTHR13275">
    <property type="entry name" value="YL-1 PROTEIN TRANSCRIPTION FACTOR-LIKE 1"/>
    <property type="match status" value="1"/>
</dbReference>
<proteinExistence type="inferred from homology"/>
<keyword evidence="5" id="KW-1185">Reference proteome</keyword>
<feature type="compositionally biased region" description="Polar residues" evidence="2">
    <location>
        <begin position="291"/>
        <end position="312"/>
    </location>
</feature>
<feature type="compositionally biased region" description="Polar residues" evidence="2">
    <location>
        <begin position="338"/>
        <end position="374"/>
    </location>
</feature>
<feature type="compositionally biased region" description="Acidic residues" evidence="2">
    <location>
        <begin position="63"/>
        <end position="97"/>
    </location>
</feature>
<accession>A0AAV5RKQ8</accession>
<comment type="caution">
    <text evidence="4">The sequence shown here is derived from an EMBL/GenBank/DDBJ whole genome shotgun (WGS) entry which is preliminary data.</text>
</comment>
<feature type="compositionally biased region" description="Basic and acidic residues" evidence="2">
    <location>
        <begin position="375"/>
        <end position="392"/>
    </location>
</feature>
<feature type="compositionally biased region" description="Basic and acidic residues" evidence="2">
    <location>
        <begin position="43"/>
        <end position="62"/>
    </location>
</feature>
<dbReference type="GO" id="GO:0005634">
    <property type="term" value="C:nucleus"/>
    <property type="evidence" value="ECO:0007669"/>
    <property type="project" value="TreeGrafter"/>
</dbReference>
<protein>
    <submittedName>
        <fullName evidence="4">Vps72 protein</fullName>
    </submittedName>
</protein>
<feature type="compositionally biased region" description="Basic and acidic residues" evidence="2">
    <location>
        <begin position="106"/>
        <end position="121"/>
    </location>
</feature>
<dbReference type="AlphaFoldDB" id="A0AAV5RKQ8"/>
<dbReference type="InterPro" id="IPR013272">
    <property type="entry name" value="Vps72/YL1_C"/>
</dbReference>
<organism evidence="4 5">
    <name type="scientific">Starmerella bacillaris</name>
    <name type="common">Yeast</name>
    <name type="synonym">Candida zemplinina</name>
    <dbReference type="NCBI Taxonomy" id="1247836"/>
    <lineage>
        <taxon>Eukaryota</taxon>
        <taxon>Fungi</taxon>
        <taxon>Dikarya</taxon>
        <taxon>Ascomycota</taxon>
        <taxon>Saccharomycotina</taxon>
        <taxon>Dipodascomycetes</taxon>
        <taxon>Dipodascales</taxon>
        <taxon>Trichomonascaceae</taxon>
        <taxon>Starmerella</taxon>
    </lineage>
</organism>
<feature type="compositionally biased region" description="Acidic residues" evidence="2">
    <location>
        <begin position="24"/>
        <end position="42"/>
    </location>
</feature>
<dbReference type="Pfam" id="PF08265">
    <property type="entry name" value="YL1_C"/>
    <property type="match status" value="1"/>
</dbReference>
<feature type="compositionally biased region" description="Low complexity" evidence="2">
    <location>
        <begin position="313"/>
        <end position="337"/>
    </location>
</feature>
<evidence type="ECO:0000256" key="2">
    <source>
        <dbReference type="SAM" id="MobiDB-lite"/>
    </source>
</evidence>
<feature type="domain" description="Vps72/YL1 C-terminal" evidence="3">
    <location>
        <begin position="515"/>
        <end position="544"/>
    </location>
</feature>
<evidence type="ECO:0000313" key="4">
    <source>
        <dbReference type="EMBL" id="GMM51221.1"/>
    </source>
</evidence>
<feature type="compositionally biased region" description="Polar residues" evidence="2">
    <location>
        <begin position="1"/>
        <end position="10"/>
    </location>
</feature>
<evidence type="ECO:0000259" key="3">
    <source>
        <dbReference type="SMART" id="SM00993"/>
    </source>
</evidence>
<feature type="compositionally biased region" description="Basic and acidic residues" evidence="2">
    <location>
        <begin position="141"/>
        <end position="158"/>
    </location>
</feature>
<evidence type="ECO:0000313" key="5">
    <source>
        <dbReference type="Proteomes" id="UP001362899"/>
    </source>
</evidence>
<feature type="region of interest" description="Disordered" evidence="2">
    <location>
        <begin position="1"/>
        <end position="162"/>
    </location>
</feature>
<sequence length="577" mass="64602">MRQRRSNAGNRLQELLADQTGLIDGDEIFAEREDDEDFDLEAEERRLEEARLKRLADEKTAENSDEDSEPELLGENDENFSDSSDDEELENDQEPADMGEKQLVQEQRREKRLQRTKERNKMFTIRQRPVDAPKPKKKRVFTSEDIVRAGGRHSERKSAMRNKQFLIDQMREAEARRAQYVPPKKKNVPKLTQKQRLEEAKKTEMRNLASLNKFLELEEDRKHQQRLAMLSRRPKMTSFIRFQSSQYDEAPKTMVTYIQYPPAPVNAVAPNTYSSSAIPGAYGPQNMPGASVQTTSEQVPPVPVTSQATSGLQPPTVTQNTNTSPQTSNNQGTTSTTAANLPTQQQNTQSELSQGSEVHNQTAPPSSQESAPQDSQKEPEKEAEKQAEKNIEQEVQLGSQNSQNSSLPVKKEAQEPTVETESLSTTGPSSTAELKSEPSTLQPISASNNTNSHSEPTKADSVLKSPAVEGPPQRKTFNFLTLHDFPQHTHFTKPVIKEIVMGPISAANNHPPPKRICPFTGRVARYLDPQTGIAYFDLATYKRINDIRQNKLGWSKELGGVFTAGVRAAKGVPKGFE</sequence>
<feature type="region of interest" description="Disordered" evidence="2">
    <location>
        <begin position="284"/>
        <end position="470"/>
    </location>
</feature>
<dbReference type="Pfam" id="PF05764">
    <property type="entry name" value="YL1"/>
    <property type="match status" value="1"/>
</dbReference>
<dbReference type="Proteomes" id="UP001362899">
    <property type="component" value="Unassembled WGS sequence"/>
</dbReference>
<dbReference type="PANTHER" id="PTHR13275:SF4">
    <property type="entry name" value="VACUOLAR PROTEIN SORTING-ASSOCIATED PROTEIN 72 HOMOLOG"/>
    <property type="match status" value="1"/>
</dbReference>
<gene>
    <name evidence="4" type="ORF">DASB73_021790</name>
</gene>
<dbReference type="EMBL" id="BTGC01000003">
    <property type="protein sequence ID" value="GMM51221.1"/>
    <property type="molecule type" value="Genomic_DNA"/>
</dbReference>
<dbReference type="SMART" id="SM00993">
    <property type="entry name" value="YL1_C"/>
    <property type="match status" value="1"/>
</dbReference>